<reference evidence="1" key="1">
    <citation type="submission" date="2012-12" db="EMBL/GenBank/DDBJ databases">
        <authorList>
            <person name="Pethick F.E."/>
            <person name="MacFadyen A.C."/>
            <person name="Tang Z."/>
            <person name="Sangal V."/>
            <person name="Tze-Tze L."/>
            <person name="Chu J."/>
            <person name="Guo M."/>
            <person name="Kirby R."/>
            <person name="Hoskisson P.A."/>
            <person name="Herron P.R."/>
            <person name="Hunter I.S."/>
        </authorList>
    </citation>
    <scope>NUCLEOTIDE SEQUENCE</scope>
    <source>
        <strain evidence="1">ATCC 10970</strain>
    </source>
</reference>
<dbReference type="AlphaFoldDB" id="A0A8A1V3X2"/>
<protein>
    <submittedName>
        <fullName evidence="1">Lasso RiPP family leader peptide-containing protein</fullName>
    </submittedName>
</protein>
<dbReference type="EMBL" id="CP048261">
    <property type="protein sequence ID" value="QST85414.1"/>
    <property type="molecule type" value="Genomic_DNA"/>
</dbReference>
<organism evidence="1 2">
    <name type="scientific">Streptomyces rimosus subsp. rimosus (strain ATCC 10970 / DSM 40260 / JCM 4667 / NRRL 2234)</name>
    <dbReference type="NCBI Taxonomy" id="1265868"/>
    <lineage>
        <taxon>Bacteria</taxon>
        <taxon>Bacillati</taxon>
        <taxon>Actinomycetota</taxon>
        <taxon>Actinomycetes</taxon>
        <taxon>Kitasatosporales</taxon>
        <taxon>Streptomycetaceae</taxon>
        <taxon>Streptomyces</taxon>
    </lineage>
</organism>
<dbReference type="Proteomes" id="UP000011074">
    <property type="component" value="Chromosome"/>
</dbReference>
<reference evidence="1" key="2">
    <citation type="submission" date="2020-01" db="EMBL/GenBank/DDBJ databases">
        <authorList>
            <person name="Algora L."/>
            <person name="Schniete J.K."/>
            <person name="MacFadyen A."/>
            <person name="Hoskisson P.A."/>
            <person name="Hunter I.S."/>
            <person name="Herron P.R."/>
        </authorList>
    </citation>
    <scope>NUCLEOTIDE SEQUENCE</scope>
    <source>
        <strain evidence="1">ATCC 10970</strain>
    </source>
</reference>
<sequence length="47" mass="5417">MPETQEAYETVEYEAPELVEAGDFTELTLGFHGHHWDGWGGRGHGWW</sequence>
<dbReference type="RefSeq" id="WP_106434794.1">
    <property type="nucleotide sequence ID" value="NZ_CP048261.1"/>
</dbReference>
<accession>A0A8A1V3X2</accession>
<dbReference type="NCBIfam" id="NF033521">
    <property type="entry name" value="lasso_leader_L3"/>
    <property type="match status" value="1"/>
</dbReference>
<name>A0A8A1V3X2_STRR1</name>
<reference evidence="1" key="3">
    <citation type="journal article" date="2021" name="bioRxiv">
        <title>Bilateral symmetry of linear streptomycete chromosomes.</title>
        <authorList>
            <person name="Algora-Gallardo L."/>
            <person name="Schniete J.K."/>
            <person name="Mark D.R."/>
            <person name="Hunter I.S."/>
            <person name="Herron P.R."/>
        </authorList>
    </citation>
    <scope>NUCLEOTIDE SEQUENCE</scope>
    <source>
        <strain evidence="1">ATCC 10970</strain>
    </source>
</reference>
<evidence type="ECO:0000313" key="1">
    <source>
        <dbReference type="EMBL" id="QST85414.1"/>
    </source>
</evidence>
<proteinExistence type="predicted"/>
<gene>
    <name evidence="1" type="ORF">SRIM_039580</name>
</gene>
<dbReference type="GeneID" id="66860219"/>
<evidence type="ECO:0000313" key="2">
    <source>
        <dbReference type="Proteomes" id="UP000011074"/>
    </source>
</evidence>